<evidence type="ECO:0000313" key="6">
    <source>
        <dbReference type="RefSeq" id="XP_011208207.1"/>
    </source>
</evidence>
<evidence type="ECO:0000313" key="4">
    <source>
        <dbReference type="EMBL" id="JAC36251.1"/>
    </source>
</evidence>
<proteinExistence type="predicted"/>
<accession>A0A034UZ55</accession>
<feature type="domain" description="Ubiquitin-like" evidence="3">
    <location>
        <begin position="1"/>
        <end position="59"/>
    </location>
</feature>
<dbReference type="InterPro" id="IPR000626">
    <property type="entry name" value="Ubiquitin-like_dom"/>
</dbReference>
<dbReference type="GO" id="GO:0071816">
    <property type="term" value="P:tail-anchored membrane protein insertion into ER membrane"/>
    <property type="evidence" value="ECO:0007669"/>
    <property type="project" value="TreeGrafter"/>
</dbReference>
<evidence type="ECO:0000259" key="3">
    <source>
        <dbReference type="PROSITE" id="PS50053"/>
    </source>
</evidence>
<reference evidence="4" key="1">
    <citation type="journal article" date="2014" name="BMC Genomics">
        <title>Characterizing the developmental transcriptome of the oriental fruit fly, Bactrocera dorsalis (Diptera: Tephritidae) through comparative genomic analysis with Drosophila melanogaster utilizing modENCODE datasets.</title>
        <authorList>
            <person name="Geib S.M."/>
            <person name="Calla B."/>
            <person name="Hall B."/>
            <person name="Hou S."/>
            <person name="Manoukis N.C."/>
        </authorList>
    </citation>
    <scope>NUCLEOTIDE SEQUENCE</scope>
    <source>
        <strain evidence="4">Punador</strain>
    </source>
</reference>
<dbReference type="PROSITE" id="PS50053">
    <property type="entry name" value="UBIQUITIN_2"/>
    <property type="match status" value="1"/>
</dbReference>
<dbReference type="PROSITE" id="PS00299">
    <property type="entry name" value="UBIQUITIN_1"/>
    <property type="match status" value="1"/>
</dbReference>
<dbReference type="AlphaFoldDB" id="A0A034UZ55"/>
<reference evidence="5" key="3">
    <citation type="submission" date="2025-05" db="UniProtKB">
        <authorList>
            <consortium name="RefSeq"/>
        </authorList>
    </citation>
    <scope>NUCLEOTIDE SEQUENCE [LARGE SCALE GENOMIC DNA]</scope>
</reference>
<dbReference type="Gene3D" id="3.10.20.90">
    <property type="entry name" value="Phosphatidylinositol 3-kinase Catalytic Subunit, Chain A, domain 1"/>
    <property type="match status" value="1"/>
</dbReference>
<dbReference type="SMART" id="SM00213">
    <property type="entry name" value="UBQ"/>
    <property type="match status" value="1"/>
</dbReference>
<reference evidence="6" key="2">
    <citation type="submission" date="2025-04" db="UniProtKB">
        <authorList>
            <consortium name="RefSeq"/>
        </authorList>
    </citation>
    <scope>IDENTIFICATION</scope>
    <source>
        <strain evidence="6">Punador</strain>
    </source>
</reference>
<keyword evidence="5" id="KW-1185">Reference proteome</keyword>
<dbReference type="OMA" id="RGFRKFY"/>
<evidence type="ECO:0000256" key="2">
    <source>
        <dbReference type="ARBA" id="ARBA00022490"/>
    </source>
</evidence>
<dbReference type="InterPro" id="IPR019954">
    <property type="entry name" value="Ubiquitin_CS"/>
</dbReference>
<dbReference type="GO" id="GO:0051087">
    <property type="term" value="F:protein-folding chaperone binding"/>
    <property type="evidence" value="ECO:0007669"/>
    <property type="project" value="TreeGrafter"/>
</dbReference>
<dbReference type="KEGG" id="bdr:105229554"/>
<sequence>MRITIKILKGQDVTLDVEPHTLISDMKKEIESKLNIPLPEQKLLLLGRTLKDENTVSAYPNLHEGCKLNLVVMRPRIEGLREILQKSFRKYYNEPQADNLVIAFMTDFETNLKQMSVDDIERLSESLLGV</sequence>
<dbReference type="RefSeq" id="XP_011208207.1">
    <property type="nucleotide sequence ID" value="XM_011209905.3"/>
</dbReference>
<dbReference type="OrthoDB" id="417450at2759"/>
<dbReference type="EMBL" id="GAKP01022701">
    <property type="protein sequence ID" value="JAC36251.1"/>
    <property type="molecule type" value="Transcribed_RNA"/>
</dbReference>
<dbReference type="PANTHER" id="PTHR46555">
    <property type="entry name" value="UBIQUITIN-LIKE PROTEIN 4A"/>
    <property type="match status" value="1"/>
</dbReference>
<evidence type="ECO:0000313" key="5">
    <source>
        <dbReference type="Proteomes" id="UP001652620"/>
    </source>
</evidence>
<dbReference type="Proteomes" id="UP001652620">
    <property type="component" value="Chromosome 2"/>
</dbReference>
<dbReference type="InterPro" id="IPR047154">
    <property type="entry name" value="UBL4A-like"/>
</dbReference>
<dbReference type="GO" id="GO:0006620">
    <property type="term" value="P:post-translational protein targeting to endoplasmic reticulum membrane"/>
    <property type="evidence" value="ECO:0007669"/>
    <property type="project" value="InterPro"/>
</dbReference>
<evidence type="ECO:0000256" key="1">
    <source>
        <dbReference type="ARBA" id="ARBA00004514"/>
    </source>
</evidence>
<dbReference type="SUPFAM" id="SSF54236">
    <property type="entry name" value="Ubiquitin-like"/>
    <property type="match status" value="1"/>
</dbReference>
<dbReference type="InterPro" id="IPR029071">
    <property type="entry name" value="Ubiquitin-like_domsf"/>
</dbReference>
<dbReference type="GO" id="GO:0071818">
    <property type="term" value="C:BAT3 complex"/>
    <property type="evidence" value="ECO:0007669"/>
    <property type="project" value="TreeGrafter"/>
</dbReference>
<gene>
    <name evidence="4" type="primary">UBL4A</name>
    <name evidence="6" type="synonym">LOC105229554</name>
</gene>
<dbReference type="Pfam" id="PF00240">
    <property type="entry name" value="ubiquitin"/>
    <property type="match status" value="1"/>
</dbReference>
<comment type="subcellular location">
    <subcellularLocation>
        <location evidence="1">Cytoplasm</location>
        <location evidence="1">Cytosol</location>
    </subcellularLocation>
</comment>
<name>A0A034UZ55_BACDO</name>
<keyword evidence="2" id="KW-0963">Cytoplasm</keyword>
<protein>
    <submittedName>
        <fullName evidence="4 6">Ubiquitin</fullName>
    </submittedName>
</protein>
<dbReference type="PANTHER" id="PTHR46555:SF1">
    <property type="entry name" value="UBIQUITIN-LIKE PROTEIN 4A"/>
    <property type="match status" value="1"/>
</dbReference>
<organism evidence="4">
    <name type="scientific">Bactrocera dorsalis</name>
    <name type="common">Oriental fruit fly</name>
    <name type="synonym">Dacus dorsalis</name>
    <dbReference type="NCBI Taxonomy" id="27457"/>
    <lineage>
        <taxon>Eukaryota</taxon>
        <taxon>Metazoa</taxon>
        <taxon>Ecdysozoa</taxon>
        <taxon>Arthropoda</taxon>
        <taxon>Hexapoda</taxon>
        <taxon>Insecta</taxon>
        <taxon>Pterygota</taxon>
        <taxon>Neoptera</taxon>
        <taxon>Endopterygota</taxon>
        <taxon>Diptera</taxon>
        <taxon>Brachycera</taxon>
        <taxon>Muscomorpha</taxon>
        <taxon>Tephritoidea</taxon>
        <taxon>Tephritidae</taxon>
        <taxon>Bactrocera</taxon>
        <taxon>Bactrocera</taxon>
    </lineage>
</organism>
<dbReference type="GeneID" id="105229554"/>